<dbReference type="GO" id="GO:0016192">
    <property type="term" value="P:vesicle-mediated transport"/>
    <property type="evidence" value="ECO:0007669"/>
    <property type="project" value="TreeGrafter"/>
</dbReference>
<evidence type="ECO:0000256" key="4">
    <source>
        <dbReference type="ARBA" id="ARBA00022989"/>
    </source>
</evidence>
<evidence type="ECO:0000313" key="9">
    <source>
        <dbReference type="Proteomes" id="UP000265618"/>
    </source>
</evidence>
<dbReference type="EMBL" id="BDIP01003931">
    <property type="protein sequence ID" value="GIQ88296.1"/>
    <property type="molecule type" value="Genomic_DNA"/>
</dbReference>
<dbReference type="Pfam" id="PF05832">
    <property type="entry name" value="DUF846"/>
    <property type="match status" value="1"/>
</dbReference>
<evidence type="ECO:0000256" key="3">
    <source>
        <dbReference type="ARBA" id="ARBA00022692"/>
    </source>
</evidence>
<keyword evidence="4 6" id="KW-1133">Transmembrane helix</keyword>
<evidence type="ECO:0000256" key="5">
    <source>
        <dbReference type="ARBA" id="ARBA00023136"/>
    </source>
</evidence>
<dbReference type="Proteomes" id="UP000265618">
    <property type="component" value="Unassembled WGS sequence"/>
</dbReference>
<feature type="region of interest" description="Disordered" evidence="7">
    <location>
        <begin position="1"/>
        <end position="22"/>
    </location>
</feature>
<feature type="transmembrane region" description="Helical" evidence="6">
    <location>
        <begin position="46"/>
        <end position="64"/>
    </location>
</feature>
<evidence type="ECO:0000256" key="6">
    <source>
        <dbReference type="RuleBase" id="RU361206"/>
    </source>
</evidence>
<feature type="transmembrane region" description="Helical" evidence="6">
    <location>
        <begin position="161"/>
        <end position="181"/>
    </location>
</feature>
<evidence type="ECO:0000256" key="2">
    <source>
        <dbReference type="ARBA" id="ARBA00005467"/>
    </source>
</evidence>
<dbReference type="OrthoDB" id="2151161at2759"/>
<dbReference type="AlphaFoldDB" id="A0A9K3D5A7"/>
<dbReference type="InterPro" id="IPR008564">
    <property type="entry name" value="TVP23-like"/>
</dbReference>
<evidence type="ECO:0000256" key="7">
    <source>
        <dbReference type="SAM" id="MobiDB-lite"/>
    </source>
</evidence>
<keyword evidence="3 6" id="KW-0812">Transmembrane</keyword>
<keyword evidence="9" id="KW-1185">Reference proteome</keyword>
<dbReference type="PANTHER" id="PTHR13019">
    <property type="entry name" value="GOLGI APPARATUS MEMBRANE PROTEIN TVP23"/>
    <property type="match status" value="1"/>
</dbReference>
<keyword evidence="5 6" id="KW-0472">Membrane</keyword>
<proteinExistence type="inferred from homology"/>
<accession>A0A9K3D5A7</accession>
<dbReference type="PANTHER" id="PTHR13019:SF7">
    <property type="entry name" value="GOLGI APPARATUS MEMBRANE PROTEIN TVP23"/>
    <property type="match status" value="1"/>
</dbReference>
<dbReference type="GO" id="GO:0009306">
    <property type="term" value="P:protein secretion"/>
    <property type="evidence" value="ECO:0007669"/>
    <property type="project" value="TreeGrafter"/>
</dbReference>
<gene>
    <name evidence="8" type="ORF">KIPB_010512</name>
</gene>
<organism evidence="8 9">
    <name type="scientific">Kipferlia bialata</name>
    <dbReference type="NCBI Taxonomy" id="797122"/>
    <lineage>
        <taxon>Eukaryota</taxon>
        <taxon>Metamonada</taxon>
        <taxon>Carpediemonas-like organisms</taxon>
        <taxon>Kipferlia</taxon>
    </lineage>
</organism>
<evidence type="ECO:0000313" key="8">
    <source>
        <dbReference type="EMBL" id="GIQ88296.1"/>
    </source>
</evidence>
<sequence>MDQENVEYTPDAPGGTDDFYADGPTATDAPAPQLKKAKTSNLSHPIAILFYIGFRVLSILFYLIKIGDSFVFTFSLTVIFLTCDFWNTKNVAGRLLVGLRWWNEANAEGVTVWKFESVDKSNSKITISPVDAQVFWWVLFITPALWAFFIISNVLPPTSKLLIALIGFTLSGSNLLGYLRCRKDTKKQFRSFIAKGAAKGLEVAATSV</sequence>
<evidence type="ECO:0000256" key="1">
    <source>
        <dbReference type="ARBA" id="ARBA00004141"/>
    </source>
</evidence>
<comment type="subcellular location">
    <subcellularLocation>
        <location evidence="1 6">Membrane</location>
        <topology evidence="1 6">Multi-pass membrane protein</topology>
    </subcellularLocation>
</comment>
<name>A0A9K3D5A7_9EUKA</name>
<reference evidence="8 9" key="1">
    <citation type="journal article" date="2018" name="PLoS ONE">
        <title>The draft genome of Kipferlia bialata reveals reductive genome evolution in fornicate parasites.</title>
        <authorList>
            <person name="Tanifuji G."/>
            <person name="Takabayashi S."/>
            <person name="Kume K."/>
            <person name="Takagi M."/>
            <person name="Nakayama T."/>
            <person name="Kamikawa R."/>
            <person name="Inagaki Y."/>
            <person name="Hashimoto T."/>
        </authorList>
    </citation>
    <scope>NUCLEOTIDE SEQUENCE [LARGE SCALE GENOMIC DNA]</scope>
    <source>
        <strain evidence="8">NY0173</strain>
    </source>
</reference>
<comment type="similarity">
    <text evidence="2 6">Belongs to the TVP23 family.</text>
</comment>
<comment type="caution">
    <text evidence="8">The sequence shown here is derived from an EMBL/GenBank/DDBJ whole genome shotgun (WGS) entry which is preliminary data.</text>
</comment>
<feature type="transmembrane region" description="Helical" evidence="6">
    <location>
        <begin position="134"/>
        <end position="155"/>
    </location>
</feature>
<dbReference type="GO" id="GO:0000139">
    <property type="term" value="C:Golgi membrane"/>
    <property type="evidence" value="ECO:0007669"/>
    <property type="project" value="TreeGrafter"/>
</dbReference>
<protein>
    <recommendedName>
        <fullName evidence="6">Golgi apparatus membrane protein TVP23 homolog</fullName>
    </recommendedName>
</protein>